<evidence type="ECO:0000259" key="7">
    <source>
        <dbReference type="Pfam" id="PF00482"/>
    </source>
</evidence>
<evidence type="ECO:0000256" key="1">
    <source>
        <dbReference type="ARBA" id="ARBA00004651"/>
    </source>
</evidence>
<keyword evidence="3 6" id="KW-0812">Transmembrane</keyword>
<evidence type="ECO:0000256" key="2">
    <source>
        <dbReference type="ARBA" id="ARBA00022475"/>
    </source>
</evidence>
<feature type="transmembrane region" description="Helical" evidence="6">
    <location>
        <begin position="243"/>
        <end position="259"/>
    </location>
</feature>
<evidence type="ECO:0000313" key="9">
    <source>
        <dbReference type="Proteomes" id="UP001138961"/>
    </source>
</evidence>
<dbReference type="PANTHER" id="PTHR35007:SF2">
    <property type="entry name" value="PILUS ASSEMBLE PROTEIN"/>
    <property type="match status" value="1"/>
</dbReference>
<reference evidence="8" key="1">
    <citation type="submission" date="2021-10" db="EMBL/GenBank/DDBJ databases">
        <title>Loktanella gaetbuli sp. nov., isolated from a tidal flat.</title>
        <authorList>
            <person name="Park S."/>
            <person name="Yoon J.-H."/>
        </authorList>
    </citation>
    <scope>NUCLEOTIDE SEQUENCE</scope>
    <source>
        <strain evidence="8">TSTF-M6</strain>
    </source>
</reference>
<dbReference type="Pfam" id="PF00482">
    <property type="entry name" value="T2SSF"/>
    <property type="match status" value="1"/>
</dbReference>
<sequence length="298" mass="32853">MFEQNAPVILALGLAVGIAMAVIGLFLLLRPWLEGMFAQIITSYDNRFVFVLQWRPLTVNMLWVILAFICIVALLMGLLFGRSSGWPFGIVAAIVTGFIMVLVPLAVATPAFELSRRKRGRDIDNGLPGLLQQLSANLANNKNVGLALEEVSRTAPPPLDYELRLLAQKERDLGSLPMALDDAAERVNSDWFAVTAAVLKTTNERASSESEVLQNLSRVFAQQRAMRDRIDTATRQGETSMRIMLVVPFLVVAIAPFALPEATWDTADMGILWTVVTFGILLAFTAIGLAWYFKAQDI</sequence>
<evidence type="ECO:0000256" key="4">
    <source>
        <dbReference type="ARBA" id="ARBA00022989"/>
    </source>
</evidence>
<feature type="transmembrane region" description="Helical" evidence="6">
    <location>
        <begin position="6"/>
        <end position="29"/>
    </location>
</feature>
<organism evidence="8 9">
    <name type="scientific">Loktanella gaetbuli</name>
    <dbReference type="NCBI Taxonomy" id="2881335"/>
    <lineage>
        <taxon>Bacteria</taxon>
        <taxon>Pseudomonadati</taxon>
        <taxon>Pseudomonadota</taxon>
        <taxon>Alphaproteobacteria</taxon>
        <taxon>Rhodobacterales</taxon>
        <taxon>Roseobacteraceae</taxon>
        <taxon>Loktanella</taxon>
    </lineage>
</organism>
<dbReference type="RefSeq" id="WP_226749075.1">
    <property type="nucleotide sequence ID" value="NZ_JAJATZ010000009.1"/>
</dbReference>
<evidence type="ECO:0000313" key="8">
    <source>
        <dbReference type="EMBL" id="MCB5200586.1"/>
    </source>
</evidence>
<comment type="subcellular location">
    <subcellularLocation>
        <location evidence="1">Cell membrane</location>
        <topology evidence="1">Multi-pass membrane protein</topology>
    </subcellularLocation>
</comment>
<keyword evidence="4 6" id="KW-1133">Transmembrane helix</keyword>
<keyword evidence="9" id="KW-1185">Reference proteome</keyword>
<feature type="transmembrane region" description="Helical" evidence="6">
    <location>
        <begin position="86"/>
        <end position="112"/>
    </location>
</feature>
<feature type="domain" description="Type II secretion system protein GspF" evidence="7">
    <location>
        <begin position="131"/>
        <end position="254"/>
    </location>
</feature>
<evidence type="ECO:0000256" key="5">
    <source>
        <dbReference type="ARBA" id="ARBA00023136"/>
    </source>
</evidence>
<dbReference type="PANTHER" id="PTHR35007">
    <property type="entry name" value="INTEGRAL MEMBRANE PROTEIN-RELATED"/>
    <property type="match status" value="1"/>
</dbReference>
<evidence type="ECO:0000256" key="6">
    <source>
        <dbReference type="SAM" id="Phobius"/>
    </source>
</evidence>
<proteinExistence type="predicted"/>
<keyword evidence="5 6" id="KW-0472">Membrane</keyword>
<protein>
    <submittedName>
        <fullName evidence="8">Type II secretion system F family protein</fullName>
    </submittedName>
</protein>
<dbReference type="InterPro" id="IPR018076">
    <property type="entry name" value="T2SS_GspF_dom"/>
</dbReference>
<evidence type="ECO:0000256" key="3">
    <source>
        <dbReference type="ARBA" id="ARBA00022692"/>
    </source>
</evidence>
<accession>A0ABS8BYR5</accession>
<comment type="caution">
    <text evidence="8">The sequence shown here is derived from an EMBL/GenBank/DDBJ whole genome shotgun (WGS) entry which is preliminary data.</text>
</comment>
<dbReference type="EMBL" id="JAJATZ010000009">
    <property type="protein sequence ID" value="MCB5200586.1"/>
    <property type="molecule type" value="Genomic_DNA"/>
</dbReference>
<name>A0ABS8BYR5_9RHOB</name>
<dbReference type="Proteomes" id="UP001138961">
    <property type="component" value="Unassembled WGS sequence"/>
</dbReference>
<feature type="transmembrane region" description="Helical" evidence="6">
    <location>
        <begin position="57"/>
        <end position="80"/>
    </location>
</feature>
<gene>
    <name evidence="8" type="ORF">LGQ03_15195</name>
</gene>
<keyword evidence="2" id="KW-1003">Cell membrane</keyword>
<feature type="transmembrane region" description="Helical" evidence="6">
    <location>
        <begin position="271"/>
        <end position="293"/>
    </location>
</feature>